<name>A0A9Q4HBA3_ACTPL</name>
<reference evidence="2" key="1">
    <citation type="journal article" date="2021" name="Vet Sci">
        <title>O-Serogroups and Pathovirotypes of Escherichia coli Isolated from Post-Weaning Piglets Showing Diarrhoea and/or Oedema in South Korea.</title>
        <authorList>
            <person name="Byun J.W."/>
            <person name="Moon B.Y."/>
            <person name="Do K.H."/>
            <person name="Lee K."/>
            <person name="Lee H.Y."/>
            <person name="Kim W.I."/>
            <person name="So B."/>
            <person name="Lee W.K."/>
        </authorList>
    </citation>
    <scope>NUCLEOTIDE SEQUENCE</scope>
    <source>
        <strain evidence="2">84/14</strain>
    </source>
</reference>
<evidence type="ECO:0000313" key="3">
    <source>
        <dbReference type="Proteomes" id="UP001077788"/>
    </source>
</evidence>
<proteinExistence type="predicted"/>
<feature type="non-terminal residue" evidence="2">
    <location>
        <position position="117"/>
    </location>
</feature>
<reference evidence="2" key="2">
    <citation type="submission" date="2022-12" db="EMBL/GenBank/DDBJ databases">
        <authorList>
            <person name="Kardos G."/>
            <person name="Sarkozi R."/>
            <person name="Laczko L."/>
            <person name="Marton S."/>
            <person name="Makrai L."/>
            <person name="Banyai K."/>
            <person name="Fodor L."/>
        </authorList>
    </citation>
    <scope>NUCLEOTIDE SEQUENCE</scope>
    <source>
        <strain evidence="2">84/14</strain>
    </source>
</reference>
<dbReference type="EMBL" id="JAPQFC010001071">
    <property type="protein sequence ID" value="MCY6525001.1"/>
    <property type="molecule type" value="Genomic_DNA"/>
</dbReference>
<dbReference type="RefSeq" id="WP_267992291.1">
    <property type="nucleotide sequence ID" value="NZ_JAPQFC010001071.1"/>
</dbReference>
<evidence type="ECO:0000256" key="1">
    <source>
        <dbReference type="SAM" id="MobiDB-lite"/>
    </source>
</evidence>
<feature type="region of interest" description="Disordered" evidence="1">
    <location>
        <begin position="87"/>
        <end position="117"/>
    </location>
</feature>
<gene>
    <name evidence="2" type="ORF">OYG11_12425</name>
</gene>
<accession>A0A9Q4HBA3</accession>
<protein>
    <submittedName>
        <fullName evidence="2">Uncharacterized protein</fullName>
    </submittedName>
</protein>
<dbReference type="Proteomes" id="UP001077788">
    <property type="component" value="Unassembled WGS sequence"/>
</dbReference>
<sequence length="117" mass="12485">MKVFIPDQILAEWFVKSLLPRITEDVAKAGVVTEEQVIAQAQYLDLVYTQSGTLHEKIPDLPKSNQIAAAPSGSHAADGMIGIVTTKSKKKSSKASNTPIITLPDSPTGESSPPELT</sequence>
<comment type="caution">
    <text evidence="2">The sequence shown here is derived from an EMBL/GenBank/DDBJ whole genome shotgun (WGS) entry which is preliminary data.</text>
</comment>
<dbReference type="AlphaFoldDB" id="A0A9Q4HBA3"/>
<evidence type="ECO:0000313" key="2">
    <source>
        <dbReference type="EMBL" id="MCY6525001.1"/>
    </source>
</evidence>
<organism evidence="2 3">
    <name type="scientific">Actinobacillus pleuropneumoniae</name>
    <name type="common">Haemophilus pleuropneumoniae</name>
    <dbReference type="NCBI Taxonomy" id="715"/>
    <lineage>
        <taxon>Bacteria</taxon>
        <taxon>Pseudomonadati</taxon>
        <taxon>Pseudomonadota</taxon>
        <taxon>Gammaproteobacteria</taxon>
        <taxon>Pasteurellales</taxon>
        <taxon>Pasteurellaceae</taxon>
        <taxon>Actinobacillus</taxon>
    </lineage>
</organism>